<sequence>MGRISCFGVATDARNRGSMKIFPVLIQYFGWKEGGTKTKVIEIQALENEQSETITSFVLNTLQKYSLSSKCVAYSGDNANVNFGGLNRKDGQNVYSFLKNRFGTDIIGFSITLPCTQFVQNLSRNYVTQLISVINNCYRTVKLSLFPAIGRILKLFPALKSYFLSQPQPPNLIKKLFLDEFSEIYLWFLHSLMSVIDSKIKAIEKERNCILKVVNHLESTLHCPKERHHHQLQTRWTVYGRRLFEIFMRMPDAV</sequence>
<dbReference type="Proteomes" id="UP001159363">
    <property type="component" value="Chromosome 4"/>
</dbReference>
<evidence type="ECO:0000313" key="2">
    <source>
        <dbReference type="Proteomes" id="UP001159363"/>
    </source>
</evidence>
<proteinExistence type="predicted"/>
<protein>
    <submittedName>
        <fullName evidence="1">Uncharacterized protein</fullName>
    </submittedName>
</protein>
<gene>
    <name evidence="1" type="ORF">PR048_016288</name>
</gene>
<dbReference type="EMBL" id="JARBHB010000005">
    <property type="protein sequence ID" value="KAJ8884431.1"/>
    <property type="molecule type" value="Genomic_DNA"/>
</dbReference>
<organism evidence="1 2">
    <name type="scientific">Dryococelus australis</name>
    <dbReference type="NCBI Taxonomy" id="614101"/>
    <lineage>
        <taxon>Eukaryota</taxon>
        <taxon>Metazoa</taxon>
        <taxon>Ecdysozoa</taxon>
        <taxon>Arthropoda</taxon>
        <taxon>Hexapoda</taxon>
        <taxon>Insecta</taxon>
        <taxon>Pterygota</taxon>
        <taxon>Neoptera</taxon>
        <taxon>Polyneoptera</taxon>
        <taxon>Phasmatodea</taxon>
        <taxon>Verophasmatodea</taxon>
        <taxon>Anareolatae</taxon>
        <taxon>Phasmatidae</taxon>
        <taxon>Eurycanthinae</taxon>
        <taxon>Dryococelus</taxon>
    </lineage>
</organism>
<reference evidence="1 2" key="1">
    <citation type="submission" date="2023-02" db="EMBL/GenBank/DDBJ databases">
        <title>LHISI_Scaffold_Assembly.</title>
        <authorList>
            <person name="Stuart O.P."/>
            <person name="Cleave R."/>
            <person name="Magrath M.J.L."/>
            <person name="Mikheyev A.S."/>
        </authorList>
    </citation>
    <scope>NUCLEOTIDE SEQUENCE [LARGE SCALE GENOMIC DNA]</scope>
    <source>
        <strain evidence="1">Daus_M_001</strain>
        <tissue evidence="1">Leg muscle</tissue>
    </source>
</reference>
<keyword evidence="2" id="KW-1185">Reference proteome</keyword>
<comment type="caution">
    <text evidence="1">The sequence shown here is derived from an EMBL/GenBank/DDBJ whole genome shotgun (WGS) entry which is preliminary data.</text>
</comment>
<evidence type="ECO:0000313" key="1">
    <source>
        <dbReference type="EMBL" id="KAJ8884431.1"/>
    </source>
</evidence>
<name>A0ABQ9HJA9_9NEOP</name>
<accession>A0ABQ9HJA9</accession>